<dbReference type="InterPro" id="IPR017892">
    <property type="entry name" value="Pkinase_C"/>
</dbReference>
<name>A0A0K8T886_LYGHE</name>
<evidence type="ECO:0000256" key="1">
    <source>
        <dbReference type="ARBA" id="ARBA00004123"/>
    </source>
</evidence>
<feature type="domain" description="REM-1" evidence="28">
    <location>
        <begin position="127"/>
        <end position="207"/>
    </location>
</feature>
<dbReference type="InterPro" id="IPR037313">
    <property type="entry name" value="PKN_HR1_1"/>
</dbReference>
<dbReference type="SUPFAM" id="SSF49562">
    <property type="entry name" value="C2 domain (Calcium/lipid-binding domain, CaLB)"/>
    <property type="match status" value="1"/>
</dbReference>
<keyword evidence="8" id="KW-0963">Cytoplasm</keyword>
<evidence type="ECO:0000313" key="29">
    <source>
        <dbReference type="EMBL" id="JAG61757.1"/>
    </source>
</evidence>
<feature type="binding site" evidence="24">
    <location>
        <position position="754"/>
    </location>
    <ligand>
        <name>ATP</name>
        <dbReference type="ChEBI" id="CHEBI:30616"/>
    </ligand>
</feature>
<proteinExistence type="inferred from homology"/>
<keyword evidence="18" id="KW-0472">Membrane</keyword>
<dbReference type="PROSITE" id="PS51285">
    <property type="entry name" value="AGC_KINASE_CTER"/>
    <property type="match status" value="1"/>
</dbReference>
<keyword evidence="14" id="KW-0418">Kinase</keyword>
<feature type="domain" description="REM-1" evidence="28">
    <location>
        <begin position="213"/>
        <end position="300"/>
    </location>
</feature>
<dbReference type="Pfam" id="PF02185">
    <property type="entry name" value="HR1"/>
    <property type="match status" value="3"/>
</dbReference>
<evidence type="ECO:0000256" key="24">
    <source>
        <dbReference type="PROSITE-ProRule" id="PRU10141"/>
    </source>
</evidence>
<dbReference type="InterPro" id="IPR017441">
    <property type="entry name" value="Protein_kinase_ATP_BS"/>
</dbReference>
<dbReference type="Pfam" id="PF00433">
    <property type="entry name" value="Pkinase_C"/>
    <property type="match status" value="1"/>
</dbReference>
<dbReference type="GO" id="GO:0005737">
    <property type="term" value="C:cytoplasm"/>
    <property type="evidence" value="ECO:0007669"/>
    <property type="project" value="UniProtKB-SubCell"/>
</dbReference>
<evidence type="ECO:0000256" key="7">
    <source>
        <dbReference type="ARBA" id="ARBA00012429"/>
    </source>
</evidence>
<dbReference type="GO" id="GO:0005634">
    <property type="term" value="C:nucleus"/>
    <property type="evidence" value="ECO:0007669"/>
    <property type="project" value="UniProtKB-SubCell"/>
</dbReference>
<dbReference type="SMART" id="SM00742">
    <property type="entry name" value="Hr1"/>
    <property type="match status" value="3"/>
</dbReference>
<dbReference type="GO" id="GO:0007165">
    <property type="term" value="P:signal transduction"/>
    <property type="evidence" value="ECO:0007669"/>
    <property type="project" value="InterPro"/>
</dbReference>
<feature type="domain" description="Protein kinase" evidence="26">
    <location>
        <begin position="725"/>
        <end position="984"/>
    </location>
</feature>
<dbReference type="Pfam" id="PF00069">
    <property type="entry name" value="Pkinase"/>
    <property type="match status" value="1"/>
</dbReference>
<feature type="region of interest" description="Disordered" evidence="25">
    <location>
        <begin position="326"/>
        <end position="346"/>
    </location>
</feature>
<evidence type="ECO:0000256" key="15">
    <source>
        <dbReference type="ARBA" id="ARBA00022840"/>
    </source>
</evidence>
<dbReference type="InterPro" id="IPR011072">
    <property type="entry name" value="HR1_rho-bd"/>
</dbReference>
<keyword evidence="20" id="KW-0539">Nucleus</keyword>
<keyword evidence="10" id="KW-0597">Phosphoprotein</keyword>
<keyword evidence="17 23" id="KW-0175">Coiled coil</keyword>
<dbReference type="SUPFAM" id="SSF56112">
    <property type="entry name" value="Protein kinase-like (PK-like)"/>
    <property type="match status" value="1"/>
</dbReference>
<evidence type="ECO:0000256" key="19">
    <source>
        <dbReference type="ARBA" id="ARBA00023163"/>
    </source>
</evidence>
<dbReference type="FunFam" id="1.10.287.160:FF:000002">
    <property type="entry name" value="Putative serine/threonine-protein kinase N2"/>
    <property type="match status" value="1"/>
</dbReference>
<evidence type="ECO:0000259" key="26">
    <source>
        <dbReference type="PROSITE" id="PS50011"/>
    </source>
</evidence>
<feature type="domain" description="REM-1" evidence="28">
    <location>
        <begin position="29"/>
        <end position="104"/>
    </location>
</feature>
<evidence type="ECO:0000256" key="8">
    <source>
        <dbReference type="ARBA" id="ARBA00022490"/>
    </source>
</evidence>
<dbReference type="PROSITE" id="PS51860">
    <property type="entry name" value="REM_1"/>
    <property type="match status" value="3"/>
</dbReference>
<evidence type="ECO:0000259" key="28">
    <source>
        <dbReference type="PROSITE" id="PS51860"/>
    </source>
</evidence>
<evidence type="ECO:0000256" key="20">
    <source>
        <dbReference type="ARBA" id="ARBA00023242"/>
    </source>
</evidence>
<dbReference type="CDD" id="cd11625">
    <property type="entry name" value="HR1_PKN_3"/>
    <property type="match status" value="1"/>
</dbReference>
<feature type="region of interest" description="Disordered" evidence="25">
    <location>
        <begin position="106"/>
        <end position="127"/>
    </location>
</feature>
<dbReference type="PROSITE" id="PS50011">
    <property type="entry name" value="PROTEIN_KINASE_DOM"/>
    <property type="match status" value="1"/>
</dbReference>
<dbReference type="GO" id="GO:0030496">
    <property type="term" value="C:midbody"/>
    <property type="evidence" value="ECO:0007669"/>
    <property type="project" value="UniProtKB-SubCell"/>
</dbReference>
<dbReference type="FunFam" id="1.10.287.160:FF:000001">
    <property type="entry name" value="Putative serine/threonine-protein kinase N2"/>
    <property type="match status" value="1"/>
</dbReference>
<dbReference type="GO" id="GO:0031267">
    <property type="term" value="F:small GTPase binding"/>
    <property type="evidence" value="ECO:0007669"/>
    <property type="project" value="InterPro"/>
</dbReference>
<dbReference type="GO" id="GO:0032154">
    <property type="term" value="C:cleavage furrow"/>
    <property type="evidence" value="ECO:0007669"/>
    <property type="project" value="UniProtKB-SubCell"/>
</dbReference>
<feature type="domain" description="AGC-kinase C-terminal" evidence="27">
    <location>
        <begin position="985"/>
        <end position="1052"/>
    </location>
</feature>
<evidence type="ECO:0000256" key="12">
    <source>
        <dbReference type="ARBA" id="ARBA00022737"/>
    </source>
</evidence>
<keyword evidence="19" id="KW-0804">Transcription</keyword>
<dbReference type="SUPFAM" id="SSF46585">
    <property type="entry name" value="HR1 repeat"/>
    <property type="match status" value="3"/>
</dbReference>
<dbReference type="FunFam" id="1.10.510.10:FF:000038">
    <property type="entry name" value="serine/threonine-protein kinase N2 isoform X1"/>
    <property type="match status" value="1"/>
</dbReference>
<dbReference type="Gene3D" id="3.30.200.20">
    <property type="entry name" value="Phosphorylase Kinase, domain 1"/>
    <property type="match status" value="1"/>
</dbReference>
<dbReference type="InterPro" id="IPR036274">
    <property type="entry name" value="HR1_rpt_sf"/>
</dbReference>
<dbReference type="Gene3D" id="1.10.287.160">
    <property type="entry name" value="HR1 repeat"/>
    <property type="match status" value="3"/>
</dbReference>
<dbReference type="InterPro" id="IPR000961">
    <property type="entry name" value="AGC-kinase_C"/>
</dbReference>
<dbReference type="GO" id="GO:0004697">
    <property type="term" value="F:diacylglycerol-dependent serine/threonine kinase activity"/>
    <property type="evidence" value="ECO:0007669"/>
    <property type="project" value="UniProtKB-EC"/>
</dbReference>
<evidence type="ECO:0000256" key="11">
    <source>
        <dbReference type="ARBA" id="ARBA00022679"/>
    </source>
</evidence>
<evidence type="ECO:0000256" key="23">
    <source>
        <dbReference type="PROSITE-ProRule" id="PRU01207"/>
    </source>
</evidence>
<comment type="catalytic activity">
    <reaction evidence="21">
        <text>L-threonyl-[protein] + ATP = O-phospho-L-threonyl-[protein] + ADP + H(+)</text>
        <dbReference type="Rhea" id="RHEA:46608"/>
        <dbReference type="Rhea" id="RHEA-COMP:11060"/>
        <dbReference type="Rhea" id="RHEA-COMP:11605"/>
        <dbReference type="ChEBI" id="CHEBI:15378"/>
        <dbReference type="ChEBI" id="CHEBI:30013"/>
        <dbReference type="ChEBI" id="CHEBI:30616"/>
        <dbReference type="ChEBI" id="CHEBI:61977"/>
        <dbReference type="ChEBI" id="CHEBI:456216"/>
        <dbReference type="EC" id="2.7.11.13"/>
    </reaction>
</comment>
<keyword evidence="13 24" id="KW-0547">Nucleotide-binding</keyword>
<dbReference type="FunFam" id="1.10.287.160:FF:000003">
    <property type="entry name" value="Putative serine/threonine-protein kinase N2"/>
    <property type="match status" value="1"/>
</dbReference>
<keyword evidence="16" id="KW-0805">Transcription regulation</keyword>
<reference evidence="29" key="1">
    <citation type="submission" date="2014-09" db="EMBL/GenBank/DDBJ databases">
        <authorList>
            <person name="Magalhaes I.L.F."/>
            <person name="Oliveira U."/>
            <person name="Santos F.R."/>
            <person name="Vidigal T.H.D.A."/>
            <person name="Brescovit A.D."/>
            <person name="Santos A.J."/>
        </authorList>
    </citation>
    <scope>NUCLEOTIDE SEQUENCE</scope>
</reference>
<feature type="compositionally biased region" description="Polar residues" evidence="25">
    <location>
        <begin position="543"/>
        <end position="559"/>
    </location>
</feature>
<evidence type="ECO:0000256" key="3">
    <source>
        <dbReference type="ARBA" id="ARBA00004370"/>
    </source>
</evidence>
<evidence type="ECO:0000256" key="22">
    <source>
        <dbReference type="ARBA" id="ARBA00047470"/>
    </source>
</evidence>
<dbReference type="AlphaFoldDB" id="A0A0K8T886"/>
<accession>A0A0K8T886</accession>
<organism evidence="29">
    <name type="scientific">Lygus hesperus</name>
    <name type="common">Western plant bug</name>
    <dbReference type="NCBI Taxonomy" id="30085"/>
    <lineage>
        <taxon>Eukaryota</taxon>
        <taxon>Metazoa</taxon>
        <taxon>Ecdysozoa</taxon>
        <taxon>Arthropoda</taxon>
        <taxon>Hexapoda</taxon>
        <taxon>Insecta</taxon>
        <taxon>Pterygota</taxon>
        <taxon>Neoptera</taxon>
        <taxon>Paraneoptera</taxon>
        <taxon>Hemiptera</taxon>
        <taxon>Heteroptera</taxon>
        <taxon>Panheteroptera</taxon>
        <taxon>Cimicomorpha</taxon>
        <taxon>Miridae</taxon>
        <taxon>Mirini</taxon>
        <taxon>Lygus</taxon>
    </lineage>
</organism>
<dbReference type="FunFam" id="3.30.200.20:FF:000058">
    <property type="entry name" value="Putative serine/threonine-protein kinase N2"/>
    <property type="match status" value="1"/>
</dbReference>
<evidence type="ECO:0000256" key="5">
    <source>
        <dbReference type="ARBA" id="ARBA00004626"/>
    </source>
</evidence>
<evidence type="ECO:0000256" key="2">
    <source>
        <dbReference type="ARBA" id="ARBA00004214"/>
    </source>
</evidence>
<evidence type="ECO:0000256" key="21">
    <source>
        <dbReference type="ARBA" id="ARBA00047272"/>
    </source>
</evidence>
<keyword evidence="15 24" id="KW-0067">ATP-binding</keyword>
<dbReference type="CDD" id="cd11623">
    <property type="entry name" value="HR1_PKN_2"/>
    <property type="match status" value="1"/>
</dbReference>
<feature type="region of interest" description="Disordered" evidence="25">
    <location>
        <begin position="542"/>
        <end position="595"/>
    </location>
</feature>
<dbReference type="InterPro" id="IPR008271">
    <property type="entry name" value="Ser/Thr_kinase_AS"/>
</dbReference>
<keyword evidence="12" id="KW-0677">Repeat</keyword>
<feature type="region of interest" description="Disordered" evidence="25">
    <location>
        <begin position="369"/>
        <end position="393"/>
    </location>
</feature>
<evidence type="ECO:0000256" key="16">
    <source>
        <dbReference type="ARBA" id="ARBA00023015"/>
    </source>
</evidence>
<feature type="compositionally biased region" description="Basic and acidic residues" evidence="25">
    <location>
        <begin position="370"/>
        <end position="380"/>
    </location>
</feature>
<dbReference type="InterPro" id="IPR011009">
    <property type="entry name" value="Kinase-like_dom_sf"/>
</dbReference>
<evidence type="ECO:0000256" key="18">
    <source>
        <dbReference type="ARBA" id="ARBA00023136"/>
    </source>
</evidence>
<evidence type="ECO:0000256" key="10">
    <source>
        <dbReference type="ARBA" id="ARBA00022553"/>
    </source>
</evidence>
<evidence type="ECO:0000256" key="13">
    <source>
        <dbReference type="ARBA" id="ARBA00022741"/>
    </source>
</evidence>
<dbReference type="EC" id="2.7.11.13" evidence="7"/>
<evidence type="ECO:0000256" key="17">
    <source>
        <dbReference type="ARBA" id="ARBA00023054"/>
    </source>
</evidence>
<comment type="catalytic activity">
    <reaction evidence="22">
        <text>L-seryl-[protein] + ATP = O-phospho-L-seryl-[protein] + ADP + H(+)</text>
        <dbReference type="Rhea" id="RHEA:17989"/>
        <dbReference type="Rhea" id="RHEA-COMP:9863"/>
        <dbReference type="Rhea" id="RHEA-COMP:11604"/>
        <dbReference type="ChEBI" id="CHEBI:15378"/>
        <dbReference type="ChEBI" id="CHEBI:29999"/>
        <dbReference type="ChEBI" id="CHEBI:30616"/>
        <dbReference type="ChEBI" id="CHEBI:83421"/>
        <dbReference type="ChEBI" id="CHEBI:456216"/>
        <dbReference type="EC" id="2.7.11.13"/>
    </reaction>
</comment>
<feature type="region of interest" description="Disordered" evidence="25">
    <location>
        <begin position="1006"/>
        <end position="1033"/>
    </location>
</feature>
<evidence type="ECO:0000256" key="9">
    <source>
        <dbReference type="ARBA" id="ARBA00022527"/>
    </source>
</evidence>
<comment type="similarity">
    <text evidence="6">Belongs to the protein kinase superfamily. AGC Ser/Thr protein kinase family. PKC subfamily.</text>
</comment>
<evidence type="ECO:0000259" key="27">
    <source>
        <dbReference type="PROSITE" id="PS51285"/>
    </source>
</evidence>
<dbReference type="SMART" id="SM00133">
    <property type="entry name" value="S_TK_X"/>
    <property type="match status" value="1"/>
</dbReference>
<feature type="region of interest" description="Disordered" evidence="25">
    <location>
        <begin position="202"/>
        <end position="229"/>
    </location>
</feature>
<evidence type="ECO:0000256" key="4">
    <source>
        <dbReference type="ARBA" id="ARBA00004496"/>
    </source>
</evidence>
<dbReference type="PROSITE" id="PS00108">
    <property type="entry name" value="PROTEIN_KINASE_ST"/>
    <property type="match status" value="1"/>
</dbReference>
<dbReference type="SMART" id="SM00220">
    <property type="entry name" value="S_TKc"/>
    <property type="match status" value="1"/>
</dbReference>
<protein>
    <recommendedName>
        <fullName evidence="7">protein kinase C</fullName>
        <ecNumber evidence="7">2.7.11.13</ecNumber>
    </recommendedName>
</protein>
<keyword evidence="11" id="KW-0808">Transferase</keyword>
<dbReference type="InterPro" id="IPR035892">
    <property type="entry name" value="C2_domain_sf"/>
</dbReference>
<dbReference type="EMBL" id="GBRD01004064">
    <property type="protein sequence ID" value="JAG61757.1"/>
    <property type="molecule type" value="Transcribed_RNA"/>
</dbReference>
<evidence type="ECO:0000256" key="14">
    <source>
        <dbReference type="ARBA" id="ARBA00022777"/>
    </source>
</evidence>
<evidence type="ECO:0000256" key="25">
    <source>
        <dbReference type="SAM" id="MobiDB-lite"/>
    </source>
</evidence>
<comment type="subcellular location">
    <subcellularLocation>
        <location evidence="5">Cleavage furrow</location>
    </subcellularLocation>
    <subcellularLocation>
        <location evidence="4">Cytoplasm</location>
    </subcellularLocation>
    <subcellularLocation>
        <location evidence="3">Membrane</location>
    </subcellularLocation>
    <subcellularLocation>
        <location evidence="2">Midbody</location>
    </subcellularLocation>
    <subcellularLocation>
        <location evidence="1">Nucleus</location>
    </subcellularLocation>
</comment>
<dbReference type="InterPro" id="IPR000719">
    <property type="entry name" value="Prot_kinase_dom"/>
</dbReference>
<dbReference type="CDD" id="cd05589">
    <property type="entry name" value="STKc_PKN"/>
    <property type="match status" value="1"/>
</dbReference>
<dbReference type="Gene3D" id="1.10.510.10">
    <property type="entry name" value="Transferase(Phosphotransferase) domain 1"/>
    <property type="match status" value="1"/>
</dbReference>
<dbReference type="PANTHER" id="PTHR24351">
    <property type="entry name" value="RIBOSOMAL PROTEIN S6 KINASE"/>
    <property type="match status" value="1"/>
</dbReference>
<evidence type="ECO:0000256" key="6">
    <source>
        <dbReference type="ARBA" id="ARBA00005490"/>
    </source>
</evidence>
<sequence>MAESSYYQGEYIRHPVLYELSHKYGLQTESVPEAALPNKLEELKELIRREIRKELKIKEGAEKLREASKDRKSLSDVAHIVKKSNSKLSELHAELQELESQIILTQGQGEPPKNGHDSIVSSMSGLNVDSQGNNFSTDLRLVSLEKQLNIELKVKQGAENMLQSLASSGHSRDKKLIGEAQQMLADSKAKIEYLRMRIMKVRQNRGSPRGNDNLPNGDVNNKGRTLEPPALEDRVEELRHRLRIEAAVVEGAKNVIRLLQSSKVADKKALQEAQQSLSESSRKLDLLRKSLEMRRQELPPDSSAAVQLKYELESVSSASPAPISYTNLQPFRDNTNRPLSSHPSSLNRAAVVTGKLEVRLMGCQDLLEEVPGRSRREKDSSSSPGDLRSFVKGVTSRSSSKSYSVKDEISNEIMAVIKLDNQTVAQTSWRPCSQQAWDQRFSIELDKSRELEIGVYWRDWRSLCAIKFLRLEEFIDDIRHGMALELEPQGLLFAEIKFLNPMISRKPKLQRQRKIFKQQGKNFPRANQMNINVATWGRLLKRSSPSIQHTRTQSESPPSEVSDCAIPERKRPLIVTPTTPIEEKPETPGETPDPGVCGLGGARPLGIAVLPPLPPDVSPLPSLVAQRKRAPPLPSTPPPPPPRLDVELASALREFDFLQEEERPVPAPRTLISTPSSVTASPLIEFPPDEPEFVERPLPRNLEYRDSAYESKRQSQFAGITMDNFRLLSVLGRGHFGKVILSQYKNTGEYFAIKALKKGDIIARDEVDSLLSEKRIFEVANAMRHPFLVNLFACFQTEAHVCFVMEYAAGGDLMMHIHGDVFSEPRAVFYAACVVLGLQYLHESRIIYRDLKLDNLLLDTEGYVKIADFGLCKEGMGFGDRTGTFCGTPEFLAPEVLTETSYTRAVDWWGLGVLIFEMLVGESPFPGDDEEEVFDSIVNDEVRYPRFLTLEAIAIMRRLLRKNPERRLGSSEKDADDVKKQAFFRSINWDELLMRRVRPPFVPTVSSTEDVSNFDEEFTSEQPALTPPKDPRILSSDEQELFRDFTYMADWC</sequence>
<keyword evidence="9" id="KW-0723">Serine/threonine-protein kinase</keyword>
<dbReference type="PROSITE" id="PS00107">
    <property type="entry name" value="PROTEIN_KINASE_ATP"/>
    <property type="match status" value="1"/>
</dbReference>
<dbReference type="CDD" id="cd11622">
    <property type="entry name" value="HR1_PKN_1"/>
    <property type="match status" value="1"/>
</dbReference>
<dbReference type="GO" id="GO:0005524">
    <property type="term" value="F:ATP binding"/>
    <property type="evidence" value="ECO:0007669"/>
    <property type="project" value="UniProtKB-UniRule"/>
</dbReference>